<dbReference type="Gene3D" id="3.40.50.300">
    <property type="entry name" value="P-loop containing nucleotide triphosphate hydrolases"/>
    <property type="match status" value="1"/>
</dbReference>
<dbReference type="InterPro" id="IPR036770">
    <property type="entry name" value="Ankyrin_rpt-contain_sf"/>
</dbReference>
<keyword evidence="1" id="KW-0677">Repeat</keyword>
<dbReference type="SUPFAM" id="SSF52540">
    <property type="entry name" value="P-loop containing nucleoside triphosphate hydrolases"/>
    <property type="match status" value="1"/>
</dbReference>
<keyword evidence="2 3" id="KW-0040">ANK repeat</keyword>
<feature type="repeat" description="ANK" evidence="3">
    <location>
        <begin position="1326"/>
        <end position="1358"/>
    </location>
</feature>
<evidence type="ECO:0000313" key="7">
    <source>
        <dbReference type="Proteomes" id="UP001152646"/>
    </source>
</evidence>
<feature type="repeat" description="ANK" evidence="3">
    <location>
        <begin position="1356"/>
        <end position="1388"/>
    </location>
</feature>
<feature type="region of interest" description="Disordered" evidence="4">
    <location>
        <begin position="1"/>
        <end position="88"/>
    </location>
</feature>
<dbReference type="Pfam" id="PF00023">
    <property type="entry name" value="Ank"/>
    <property type="match status" value="2"/>
</dbReference>
<evidence type="ECO:0000256" key="1">
    <source>
        <dbReference type="ARBA" id="ARBA00022737"/>
    </source>
</evidence>
<dbReference type="Gene3D" id="1.25.40.20">
    <property type="entry name" value="Ankyrin repeat-containing domain"/>
    <property type="match status" value="7"/>
</dbReference>
<dbReference type="PANTHER" id="PTHR24123:SF33">
    <property type="entry name" value="PROTEIN HOS4"/>
    <property type="match status" value="1"/>
</dbReference>
<dbReference type="InterPro" id="IPR002110">
    <property type="entry name" value="Ankyrin_rpt"/>
</dbReference>
<dbReference type="OrthoDB" id="7464126at2759"/>
<feature type="repeat" description="ANK" evidence="3">
    <location>
        <begin position="1161"/>
        <end position="1193"/>
    </location>
</feature>
<comment type="caution">
    <text evidence="6">The sequence shown here is derived from an EMBL/GenBank/DDBJ whole genome shotgun (WGS) entry which is preliminary data.</text>
</comment>
<feature type="domain" description="Nephrocystin 3-like N-terminal" evidence="5">
    <location>
        <begin position="372"/>
        <end position="542"/>
    </location>
</feature>
<feature type="repeat" description="ANK" evidence="3">
    <location>
        <begin position="1266"/>
        <end position="1298"/>
    </location>
</feature>
<dbReference type="SUPFAM" id="SSF48403">
    <property type="entry name" value="Ankyrin repeat"/>
    <property type="match status" value="3"/>
</dbReference>
<sequence length="1734" mass="188935">MFDKLKNKLRRHKSKGKKDEPKKPAEREPENVTEAPAPTPAPVPAPAPAQKEAPALPDASATATPSAGKGPSDAEHTPTPAETSKEAETPAKDLWAIALKQLPPAKQEKLKSLGLDKLNSGSVESEIEDLVGLVNQKQAECEKKFWRVSIGDNDIVLRNYTTKIVGWLEKAGDIAIQFAPPQASMPWSVIKSLMQIPVIGEEQMGALLGTTESIVRIVSRGQVYEQVYLVNSSEDGGKLSQGLEGALIGIYKTSLDLLADSGSLFSQNTARRTLEAILNPGNVSGGLSSLAAQEDELLRDVQACETRRSAAADDRMIGMLDCLNTPLVRVDENVQKLLDKTDEEERMKLLQKISPLQFGKPHDNVRETRTPGTGEWLLQDGEFRRWEESTSSGIFWLQGSPGTGKTYLTSRVVDLIKNELEDLPRNEGFAYFYCNRNEKDRGDSLAIIRSYVRQLSTSASNPQSVQIKLKELCKKAEESGTTLSFDTCQEQIVTSLNLYTKTTLVIDAFDECDQDSRDKLIEMFNSLLAESKNTLKIYIASRPDPDVQLQLQEEGRTGVTIQASHNAPDIQRFLDQQLDKLAKKAVFIGRMKGKIVERLLERCQGMFQWASLQVHQITRCRTESNVWKRLDNLPEDLQKAYDEIWNEIESLGEPDSTFVKRAFKWVMAANMPLNSNILLSAIRVGAQEEGAISSDEIDEQGLLSLCGNFLVVDPESNWRFSHLSVVEYLESAHGWSLPQAHCHIAISCLSFFISAYEQEEFPDVVKEFFDDDTMSPDAEVDYFGSERKYSLHFYAKHNWVIHVHAAQATEDSDLAAHLKSFLGAPHESSAQYKRWFERIQRDGSFDEVIRDTSPFQISGFDGNDITLREIDNSYSATMQWCSELDPPDRPIFAMCRFAFDAILSEWWESPSIDVSETNAQGHNLLTVAAIAGSVPICQRLIEKGTDVNQKLGPFFGSALIAAAYWGHTDVVKCLVQAGADPNIALNTKDFDSYDDDYDSDGEVVPKEDDTYRFDWDAPNNGCFDSALTAAVTLNRAEVTKYLVNEAKADVHKKLILNGQGTLLEIASTNGNPEIIRCLIHAGADVNKPPRDPAQGRIVDRVLAHGDLGTIRFVIEEAGADLHASAPGHDLNVLGGVAKNKKLDSLKYLVEKCHLDINQGSRWTTPLISAVEGGDLDCVRYLVERGADLHKLSDNEEKSPLIQAVDCDHLDCARYLVEQGADINKPVPRFTDGRILAAALDSYYLNEEMVIYFLDHGADVNLLIEGETKTLLSVAAGRGNAEIVRRMLEKGANVNPPNDVPLIGAAVSESLKCVQLLLDNGADPNWTGESPLARAASKGWTECVQLLLKGGAEVNPASGNPLMEAAAEGHLGCVKILLEGGADVHRSASDLHGSVLAAAAYGGSAEITKLILEAGAEVNAQIPNKDNGSALCAAVASYNTNEATVRCLLEAGAQVDMLLENGEYPSALAASAHSDLSFDRDGAITKLLLDAGANPNLQLNREDFGNVLTSIVGADSYSDKKPIVKILLESGADANTKLESGRYPNALAAAASRGDGDLIQLLVSHGADVNAQVGDHGSIITSAISSGTCEGVKVLLENGVAANSSLTGDLSVYGSFLTFAAILGQEDIITTLIEGGADVNATPVGKYGSALVAAAYFGQKSCAERLVNAGANVNLQLENVRMPTALEAAKAPITKEDYLEVHPKAGDRHLNFYCGDTLPEEKVELLEFLEQVNQA</sequence>
<dbReference type="PANTHER" id="PTHR24123">
    <property type="entry name" value="ANKYRIN REPEAT-CONTAINING"/>
    <property type="match status" value="1"/>
</dbReference>
<dbReference type="InterPro" id="IPR027417">
    <property type="entry name" value="P-loop_NTPase"/>
</dbReference>
<dbReference type="InterPro" id="IPR056884">
    <property type="entry name" value="NPHP3-like_N"/>
</dbReference>
<feature type="compositionally biased region" description="Basic and acidic residues" evidence="4">
    <location>
        <begin position="17"/>
        <end position="30"/>
    </location>
</feature>
<evidence type="ECO:0000259" key="5">
    <source>
        <dbReference type="Pfam" id="PF24883"/>
    </source>
</evidence>
<evidence type="ECO:0000256" key="3">
    <source>
        <dbReference type="PROSITE-ProRule" id="PRU00023"/>
    </source>
</evidence>
<feature type="repeat" description="ANK" evidence="3">
    <location>
        <begin position="1195"/>
        <end position="1223"/>
    </location>
</feature>
<dbReference type="InterPro" id="IPR051165">
    <property type="entry name" value="Multifunctional_ANK_Repeat"/>
</dbReference>
<name>A0A9W4N8H4_9EURO</name>
<feature type="compositionally biased region" description="Low complexity" evidence="4">
    <location>
        <begin position="48"/>
        <end position="57"/>
    </location>
</feature>
<reference evidence="6" key="1">
    <citation type="submission" date="2021-07" db="EMBL/GenBank/DDBJ databases">
        <authorList>
            <person name="Branca A.L. A."/>
        </authorList>
    </citation>
    <scope>NUCLEOTIDE SEQUENCE</scope>
</reference>
<dbReference type="Pfam" id="PF24883">
    <property type="entry name" value="NPHP3_N"/>
    <property type="match status" value="1"/>
</dbReference>
<organism evidence="6 7">
    <name type="scientific">Penicillium salamii</name>
    <dbReference type="NCBI Taxonomy" id="1612424"/>
    <lineage>
        <taxon>Eukaryota</taxon>
        <taxon>Fungi</taxon>
        <taxon>Dikarya</taxon>
        <taxon>Ascomycota</taxon>
        <taxon>Pezizomycotina</taxon>
        <taxon>Eurotiomycetes</taxon>
        <taxon>Eurotiomycetidae</taxon>
        <taxon>Eurotiales</taxon>
        <taxon>Aspergillaceae</taxon>
        <taxon>Penicillium</taxon>
    </lineage>
</organism>
<proteinExistence type="predicted"/>
<gene>
    <name evidence="6" type="ORF">PSALAMII_LOCUS1854</name>
</gene>
<feature type="repeat" description="ANK" evidence="3">
    <location>
        <begin position="957"/>
        <end position="986"/>
    </location>
</feature>
<feature type="compositionally biased region" description="Pro residues" evidence="4">
    <location>
        <begin position="37"/>
        <end position="47"/>
    </location>
</feature>
<accession>A0A9W4N8H4</accession>
<feature type="repeat" description="ANK" evidence="3">
    <location>
        <begin position="1541"/>
        <end position="1573"/>
    </location>
</feature>
<feature type="repeat" description="ANK" evidence="3">
    <location>
        <begin position="1058"/>
        <end position="1090"/>
    </location>
</feature>
<feature type="compositionally biased region" description="Basic residues" evidence="4">
    <location>
        <begin position="7"/>
        <end position="16"/>
    </location>
</feature>
<evidence type="ECO:0000256" key="4">
    <source>
        <dbReference type="SAM" id="MobiDB-lite"/>
    </source>
</evidence>
<feature type="repeat" description="ANK" evidence="3">
    <location>
        <begin position="920"/>
        <end position="952"/>
    </location>
</feature>
<dbReference type="Proteomes" id="UP001152646">
    <property type="component" value="Unassembled WGS sequence"/>
</dbReference>
<protein>
    <recommendedName>
        <fullName evidence="5">Nephrocystin 3-like N-terminal domain-containing protein</fullName>
    </recommendedName>
</protein>
<dbReference type="Pfam" id="PF12796">
    <property type="entry name" value="Ank_2"/>
    <property type="match status" value="4"/>
</dbReference>
<dbReference type="PROSITE" id="PS50088">
    <property type="entry name" value="ANK_REPEAT"/>
    <property type="match status" value="9"/>
</dbReference>
<evidence type="ECO:0000313" key="6">
    <source>
        <dbReference type="EMBL" id="CAG8298697.1"/>
    </source>
</evidence>
<dbReference type="PROSITE" id="PS50297">
    <property type="entry name" value="ANK_REP_REGION"/>
    <property type="match status" value="7"/>
</dbReference>
<evidence type="ECO:0000256" key="2">
    <source>
        <dbReference type="ARBA" id="ARBA00023043"/>
    </source>
</evidence>
<dbReference type="EMBL" id="CAJVPA010000077">
    <property type="protein sequence ID" value="CAG8298697.1"/>
    <property type="molecule type" value="Genomic_DNA"/>
</dbReference>
<dbReference type="SMART" id="SM00248">
    <property type="entry name" value="ANK"/>
    <property type="match status" value="19"/>
</dbReference>